<dbReference type="Proteomes" id="UP001157126">
    <property type="component" value="Unassembled WGS sequence"/>
</dbReference>
<proteinExistence type="predicted"/>
<comment type="caution">
    <text evidence="1">The sequence shown here is derived from an EMBL/GenBank/DDBJ whole genome shotgun (WGS) entry which is preliminary data.</text>
</comment>
<evidence type="ECO:0000313" key="2">
    <source>
        <dbReference type="Proteomes" id="UP001157126"/>
    </source>
</evidence>
<reference evidence="2" key="1">
    <citation type="journal article" date="2019" name="Int. J. Syst. Evol. Microbiol.">
        <title>The Global Catalogue of Microorganisms (GCM) 10K type strain sequencing project: providing services to taxonomists for standard genome sequencing and annotation.</title>
        <authorList>
            <consortium name="The Broad Institute Genomics Platform"/>
            <consortium name="The Broad Institute Genome Sequencing Center for Infectious Disease"/>
            <person name="Wu L."/>
            <person name="Ma J."/>
        </authorList>
    </citation>
    <scope>NUCLEOTIDE SEQUENCE [LARGE SCALE GENOMIC DNA]</scope>
    <source>
        <strain evidence="2">NBRC 113072</strain>
    </source>
</reference>
<dbReference type="Gene3D" id="3.40.50.1010">
    <property type="entry name" value="5'-nuclease"/>
    <property type="match status" value="1"/>
</dbReference>
<accession>A0ABQ6IX86</accession>
<keyword evidence="2" id="KW-1185">Reference proteome</keyword>
<organism evidence="1 2">
    <name type="scientific">Mobilicoccus caccae</name>
    <dbReference type="NCBI Taxonomy" id="1859295"/>
    <lineage>
        <taxon>Bacteria</taxon>
        <taxon>Bacillati</taxon>
        <taxon>Actinomycetota</taxon>
        <taxon>Actinomycetes</taxon>
        <taxon>Micrococcales</taxon>
        <taxon>Dermatophilaceae</taxon>
        <taxon>Mobilicoccus</taxon>
    </lineage>
</organism>
<name>A0ABQ6IX86_9MICO</name>
<evidence type="ECO:0000313" key="1">
    <source>
        <dbReference type="EMBL" id="GMA42176.1"/>
    </source>
</evidence>
<sequence>MIQAPLGHATQDAVFMVSTLHQEEKGSDVNVATHLLTDVLDGAVDAVVVVSNDSDLKLPINRVRERVPVGMVNPAGGNTAGDLRGQPTDGAGCHWWRTLRPTDFRHQLPTIVGGITKPERW</sequence>
<evidence type="ECO:0008006" key="3">
    <source>
        <dbReference type="Google" id="ProtNLM"/>
    </source>
</evidence>
<gene>
    <name evidence="1" type="ORF">GCM10025883_42210</name>
</gene>
<dbReference type="EMBL" id="BSUO01000001">
    <property type="protein sequence ID" value="GMA42176.1"/>
    <property type="molecule type" value="Genomic_DNA"/>
</dbReference>
<protein>
    <recommendedName>
        <fullName evidence="3">NYN domain-containing protein</fullName>
    </recommendedName>
</protein>